<sequence length="130" mass="15313">MSRRTKELKRFFKQFREMMRVRSYFWTAMLSLFLLILTFALPVWRVLPLASEQPYIPLHYNVYLGVDRFGPLRDLFFIPAVGLLILVVNLIVQTIFSKREKLLTTFFSIATPVLEFILLTAMVLIVLIIL</sequence>
<evidence type="ECO:0000256" key="1">
    <source>
        <dbReference type="SAM" id="Phobius"/>
    </source>
</evidence>
<protein>
    <recommendedName>
        <fullName evidence="4">DUF1648 domain-containing protein</fullName>
    </recommendedName>
</protein>
<feature type="transmembrane region" description="Helical" evidence="1">
    <location>
        <begin position="104"/>
        <end position="129"/>
    </location>
</feature>
<accession>A0A2M7XE90</accession>
<proteinExistence type="predicted"/>
<evidence type="ECO:0000313" key="3">
    <source>
        <dbReference type="Proteomes" id="UP000229385"/>
    </source>
</evidence>
<organism evidence="2 3">
    <name type="scientific">Candidatus Uhrbacteria bacterium CG_4_9_14_3_um_filter_50_9</name>
    <dbReference type="NCBI Taxonomy" id="1975035"/>
    <lineage>
        <taxon>Bacteria</taxon>
        <taxon>Candidatus Uhriibacteriota</taxon>
    </lineage>
</organism>
<name>A0A2M7XE90_9BACT</name>
<keyword evidence="1" id="KW-0472">Membrane</keyword>
<evidence type="ECO:0008006" key="4">
    <source>
        <dbReference type="Google" id="ProtNLM"/>
    </source>
</evidence>
<evidence type="ECO:0000313" key="2">
    <source>
        <dbReference type="EMBL" id="PJA46193.1"/>
    </source>
</evidence>
<dbReference type="Proteomes" id="UP000229385">
    <property type="component" value="Unassembled WGS sequence"/>
</dbReference>
<reference evidence="3" key="1">
    <citation type="submission" date="2017-09" db="EMBL/GenBank/DDBJ databases">
        <title>Depth-based differentiation of microbial function through sediment-hosted aquifers and enrichment of novel symbionts in the deep terrestrial subsurface.</title>
        <authorList>
            <person name="Probst A.J."/>
            <person name="Ladd B."/>
            <person name="Jarett J.K."/>
            <person name="Geller-Mcgrath D.E."/>
            <person name="Sieber C.M.K."/>
            <person name="Emerson J.B."/>
            <person name="Anantharaman K."/>
            <person name="Thomas B.C."/>
            <person name="Malmstrom R."/>
            <person name="Stieglmeier M."/>
            <person name="Klingl A."/>
            <person name="Woyke T."/>
            <person name="Ryan C.M."/>
            <person name="Banfield J.F."/>
        </authorList>
    </citation>
    <scope>NUCLEOTIDE SEQUENCE [LARGE SCALE GENOMIC DNA]</scope>
</reference>
<comment type="caution">
    <text evidence="2">The sequence shown here is derived from an EMBL/GenBank/DDBJ whole genome shotgun (WGS) entry which is preliminary data.</text>
</comment>
<gene>
    <name evidence="2" type="ORF">CO174_00660</name>
</gene>
<feature type="transmembrane region" description="Helical" evidence="1">
    <location>
        <begin position="72"/>
        <end position="92"/>
    </location>
</feature>
<dbReference type="EMBL" id="PFWU01000008">
    <property type="protein sequence ID" value="PJA46193.1"/>
    <property type="molecule type" value="Genomic_DNA"/>
</dbReference>
<dbReference type="AlphaFoldDB" id="A0A2M7XE90"/>
<keyword evidence="1" id="KW-1133">Transmembrane helix</keyword>
<keyword evidence="1" id="KW-0812">Transmembrane</keyword>